<evidence type="ECO:0008006" key="4">
    <source>
        <dbReference type="Google" id="ProtNLM"/>
    </source>
</evidence>
<gene>
    <name evidence="2" type="ORF">O3P16_01585</name>
</gene>
<feature type="signal peptide" evidence="1">
    <location>
        <begin position="1"/>
        <end position="26"/>
    </location>
</feature>
<evidence type="ECO:0000313" key="2">
    <source>
        <dbReference type="EMBL" id="MDA3613485.1"/>
    </source>
</evidence>
<dbReference type="RefSeq" id="WP_407029816.1">
    <property type="nucleotide sequence ID" value="NZ_JAQGEF010000001.1"/>
</dbReference>
<proteinExistence type="predicted"/>
<feature type="chain" id="PRO_5046114791" description="Lipoprotein" evidence="1">
    <location>
        <begin position="27"/>
        <end position="221"/>
    </location>
</feature>
<dbReference type="EMBL" id="JAQGEF010000001">
    <property type="protein sequence ID" value="MDA3613485.1"/>
    <property type="molecule type" value="Genomic_DNA"/>
</dbReference>
<comment type="caution">
    <text evidence="2">The sequence shown here is derived from an EMBL/GenBank/DDBJ whole genome shotgun (WGS) entry which is preliminary data.</text>
</comment>
<accession>A0ABT4UFF1</accession>
<evidence type="ECO:0000256" key="1">
    <source>
        <dbReference type="SAM" id="SignalP"/>
    </source>
</evidence>
<name>A0ABT4UFF1_9BACT</name>
<keyword evidence="1" id="KW-0732">Signal</keyword>
<keyword evidence="3" id="KW-1185">Reference proteome</keyword>
<dbReference type="Proteomes" id="UP001210231">
    <property type="component" value="Unassembled WGS sequence"/>
</dbReference>
<evidence type="ECO:0000313" key="3">
    <source>
        <dbReference type="Proteomes" id="UP001210231"/>
    </source>
</evidence>
<organism evidence="2 3">
    <name type="scientific">Polluticaenibacter yanchengensis</name>
    <dbReference type="NCBI Taxonomy" id="3014562"/>
    <lineage>
        <taxon>Bacteria</taxon>
        <taxon>Pseudomonadati</taxon>
        <taxon>Bacteroidota</taxon>
        <taxon>Chitinophagia</taxon>
        <taxon>Chitinophagales</taxon>
        <taxon>Chitinophagaceae</taxon>
        <taxon>Polluticaenibacter</taxon>
    </lineage>
</organism>
<reference evidence="2 3" key="1">
    <citation type="submission" date="2022-12" db="EMBL/GenBank/DDBJ databases">
        <title>Chitinophagaceae gen. sp. nov., a new member of the family Chitinophagaceae, isolated from soil in a chemical factory.</title>
        <authorList>
            <person name="Ke Z."/>
        </authorList>
    </citation>
    <scope>NUCLEOTIDE SEQUENCE [LARGE SCALE GENOMIC DNA]</scope>
    <source>
        <strain evidence="2 3">LY-5</strain>
    </source>
</reference>
<dbReference type="PROSITE" id="PS51257">
    <property type="entry name" value="PROKAR_LIPOPROTEIN"/>
    <property type="match status" value="1"/>
</dbReference>
<sequence length="221" mass="25568">MANKYNNALFCILSLILLLSCTSKFDSDTVIISNEFIKIDTVNSWSKKYYDRSTSFLKYLRANNFLKEENDSFYIRILYVHSLGYYGNFLSISSDDKNNLKCKLIDFVRDPGENDTLLIKDIVERMAMPNSGWMKFIEKVNEIRVLQSFSKAYPVIEPGADGDNIDVYIKHGNNLAYINFIDLMEYNGSDSFLLGFKKLMALLLSEFEFKLADSSILLHNW</sequence>
<protein>
    <recommendedName>
        <fullName evidence="4">Lipoprotein</fullName>
    </recommendedName>
</protein>